<proteinExistence type="predicted"/>
<name>A0ACB8CDA9_DERSI</name>
<accession>A0ACB8CDA9</accession>
<dbReference type="Proteomes" id="UP000821865">
    <property type="component" value="Chromosome 7"/>
</dbReference>
<evidence type="ECO:0000313" key="2">
    <source>
        <dbReference type="Proteomes" id="UP000821865"/>
    </source>
</evidence>
<dbReference type="EMBL" id="CM023476">
    <property type="protein sequence ID" value="KAH7940733.1"/>
    <property type="molecule type" value="Genomic_DNA"/>
</dbReference>
<keyword evidence="2" id="KW-1185">Reference proteome</keyword>
<protein>
    <submittedName>
        <fullName evidence="1">Uncharacterized protein</fullName>
    </submittedName>
</protein>
<evidence type="ECO:0000313" key="1">
    <source>
        <dbReference type="EMBL" id="KAH7940733.1"/>
    </source>
</evidence>
<comment type="caution">
    <text evidence="1">The sequence shown here is derived from an EMBL/GenBank/DDBJ whole genome shotgun (WGS) entry which is preliminary data.</text>
</comment>
<sequence length="274" mass="31308">MESVKSDTLVQFTKSIGEKPPGSIKEVVKTMAEMTAKFAEVLSEVKAEMKNVDRSNNSIKAELKSVAASMDFINTSFEEFKQEIVNLRQELSEVQKQSLICQTENKRLDKELKETRRQLTELKQYSRRNNLELKGIPCTENEVLDESMQKIATFLNVDLVDGDIDAIHRVRTKGDGPANVIVRFNSRRKRDMILQAARKKRPTTAMLGAEKAQPLYVNEHLCPEYKALLAKAIQMKREQKWKFAWVSDGKVLMRKTDNSRVISLTSDEDLAQIV</sequence>
<reference evidence="1" key="1">
    <citation type="submission" date="2020-05" db="EMBL/GenBank/DDBJ databases">
        <title>Large-scale comparative analyses of tick genomes elucidate their genetic diversity and vector capacities.</title>
        <authorList>
            <person name="Jia N."/>
            <person name="Wang J."/>
            <person name="Shi W."/>
            <person name="Du L."/>
            <person name="Sun Y."/>
            <person name="Zhan W."/>
            <person name="Jiang J."/>
            <person name="Wang Q."/>
            <person name="Zhang B."/>
            <person name="Ji P."/>
            <person name="Sakyi L.B."/>
            <person name="Cui X."/>
            <person name="Yuan T."/>
            <person name="Jiang B."/>
            <person name="Yang W."/>
            <person name="Lam T.T.-Y."/>
            <person name="Chang Q."/>
            <person name="Ding S."/>
            <person name="Wang X."/>
            <person name="Zhu J."/>
            <person name="Ruan X."/>
            <person name="Zhao L."/>
            <person name="Wei J."/>
            <person name="Que T."/>
            <person name="Du C."/>
            <person name="Cheng J."/>
            <person name="Dai P."/>
            <person name="Han X."/>
            <person name="Huang E."/>
            <person name="Gao Y."/>
            <person name="Liu J."/>
            <person name="Shao H."/>
            <person name="Ye R."/>
            <person name="Li L."/>
            <person name="Wei W."/>
            <person name="Wang X."/>
            <person name="Wang C."/>
            <person name="Yang T."/>
            <person name="Huo Q."/>
            <person name="Li W."/>
            <person name="Guo W."/>
            <person name="Chen H."/>
            <person name="Zhou L."/>
            <person name="Ni X."/>
            <person name="Tian J."/>
            <person name="Zhou Y."/>
            <person name="Sheng Y."/>
            <person name="Liu T."/>
            <person name="Pan Y."/>
            <person name="Xia L."/>
            <person name="Li J."/>
            <person name="Zhao F."/>
            <person name="Cao W."/>
        </authorList>
    </citation>
    <scope>NUCLEOTIDE SEQUENCE</scope>
    <source>
        <strain evidence="1">Dsil-2018</strain>
    </source>
</reference>
<organism evidence="1 2">
    <name type="scientific">Dermacentor silvarum</name>
    <name type="common">Tick</name>
    <dbReference type="NCBI Taxonomy" id="543639"/>
    <lineage>
        <taxon>Eukaryota</taxon>
        <taxon>Metazoa</taxon>
        <taxon>Ecdysozoa</taxon>
        <taxon>Arthropoda</taxon>
        <taxon>Chelicerata</taxon>
        <taxon>Arachnida</taxon>
        <taxon>Acari</taxon>
        <taxon>Parasitiformes</taxon>
        <taxon>Ixodida</taxon>
        <taxon>Ixodoidea</taxon>
        <taxon>Ixodidae</taxon>
        <taxon>Rhipicephalinae</taxon>
        <taxon>Dermacentor</taxon>
    </lineage>
</organism>
<gene>
    <name evidence="1" type="ORF">HPB49_005053</name>
</gene>